<dbReference type="Proteomes" id="UP001404104">
    <property type="component" value="Unassembled WGS sequence"/>
</dbReference>
<dbReference type="PROSITE" id="PS51904">
    <property type="entry name" value="GLYCOSYL_HYDROL_F25_2"/>
    <property type="match status" value="1"/>
</dbReference>
<evidence type="ECO:0000313" key="3">
    <source>
        <dbReference type="Proteomes" id="UP001404104"/>
    </source>
</evidence>
<dbReference type="InterPro" id="IPR002053">
    <property type="entry name" value="Glyco_hydro_25"/>
</dbReference>
<dbReference type="EMBL" id="JBDIMF010000001">
    <property type="protein sequence ID" value="MEN2785628.1"/>
    <property type="molecule type" value="Genomic_DNA"/>
</dbReference>
<evidence type="ECO:0000313" key="2">
    <source>
        <dbReference type="EMBL" id="MEN2785628.1"/>
    </source>
</evidence>
<dbReference type="PANTHER" id="PTHR34135:SF2">
    <property type="entry name" value="LYSOZYME"/>
    <property type="match status" value="1"/>
</dbReference>
<dbReference type="SUPFAM" id="SSF51445">
    <property type="entry name" value="(Trans)glycosidases"/>
    <property type="match status" value="1"/>
</dbReference>
<name>A0ABU9XP93_9SPHN</name>
<gene>
    <name evidence="2" type="ORF">ABC969_04240</name>
</gene>
<comment type="caution">
    <text evidence="2">The sequence shown here is derived from an EMBL/GenBank/DDBJ whole genome shotgun (WGS) entry which is preliminary data.</text>
</comment>
<proteinExistence type="inferred from homology"/>
<sequence length="223" mass="24695">MRIDRAAAIMVVLGLAAIALWIVARGWHPSDETYAFQGIDITAEQGTVHFPTVAADGVDFVYLRATMGADGRDAQFPTYWADAEAAGMRRGALHVWSFCRSGADQANNFNTNVPRADDALPAAVLIDFTDACAARPPRDTVIAELTRFVMMVEAHTGTPMLLKIAAPVERRYQLSGAIDRPVWSMRNFVRPTYAVRPWRMWQASDMRRIDGLPGPIHWNVVAP</sequence>
<evidence type="ECO:0000256" key="1">
    <source>
        <dbReference type="ARBA" id="ARBA00010646"/>
    </source>
</evidence>
<organism evidence="2 3">
    <name type="scientific">Sphingomonas qilianensis</name>
    <dbReference type="NCBI Taxonomy" id="1736690"/>
    <lineage>
        <taxon>Bacteria</taxon>
        <taxon>Pseudomonadati</taxon>
        <taxon>Pseudomonadota</taxon>
        <taxon>Alphaproteobacteria</taxon>
        <taxon>Sphingomonadales</taxon>
        <taxon>Sphingomonadaceae</taxon>
        <taxon>Sphingomonas</taxon>
    </lineage>
</organism>
<comment type="similarity">
    <text evidence="1">Belongs to the glycosyl hydrolase 25 family.</text>
</comment>
<protein>
    <submittedName>
        <fullName evidence="2">GH25 family lysozyme</fullName>
    </submittedName>
</protein>
<reference evidence="2 3" key="1">
    <citation type="submission" date="2024-05" db="EMBL/GenBank/DDBJ databases">
        <authorList>
            <person name="Liu Q."/>
            <person name="Xin Y.-H."/>
        </authorList>
    </citation>
    <scope>NUCLEOTIDE SEQUENCE [LARGE SCALE GENOMIC DNA]</scope>
    <source>
        <strain evidence="2 3">CGMCC 1.15349</strain>
    </source>
</reference>
<dbReference type="InterPro" id="IPR017853">
    <property type="entry name" value="GH"/>
</dbReference>
<accession>A0ABU9XP93</accession>
<dbReference type="Pfam" id="PF01183">
    <property type="entry name" value="Glyco_hydro_25"/>
    <property type="match status" value="1"/>
</dbReference>
<dbReference type="PANTHER" id="PTHR34135">
    <property type="entry name" value="LYSOZYME"/>
    <property type="match status" value="1"/>
</dbReference>
<keyword evidence="3" id="KW-1185">Reference proteome</keyword>
<dbReference type="RefSeq" id="WP_345863180.1">
    <property type="nucleotide sequence ID" value="NZ_JBDIMF010000001.1"/>
</dbReference>
<dbReference type="Gene3D" id="3.20.20.80">
    <property type="entry name" value="Glycosidases"/>
    <property type="match status" value="1"/>
</dbReference>